<feature type="region of interest" description="Disordered" evidence="1">
    <location>
        <begin position="38"/>
        <end position="72"/>
    </location>
</feature>
<gene>
    <name evidence="2" type="ORF">A2110_01275</name>
</gene>
<dbReference type="AlphaFoldDB" id="A0A1F6BKF8"/>
<dbReference type="Proteomes" id="UP000176273">
    <property type="component" value="Unassembled WGS sequence"/>
</dbReference>
<protein>
    <recommendedName>
        <fullName evidence="4">LTD domain-containing protein</fullName>
    </recommendedName>
</protein>
<comment type="caution">
    <text evidence="2">The sequence shown here is derived from an EMBL/GenBank/DDBJ whole genome shotgun (WGS) entry which is preliminary data.</text>
</comment>
<proteinExistence type="predicted"/>
<evidence type="ECO:0000313" key="3">
    <source>
        <dbReference type="Proteomes" id="UP000176273"/>
    </source>
</evidence>
<evidence type="ECO:0008006" key="4">
    <source>
        <dbReference type="Google" id="ProtNLM"/>
    </source>
</evidence>
<feature type="compositionally biased region" description="Low complexity" evidence="1">
    <location>
        <begin position="51"/>
        <end position="61"/>
    </location>
</feature>
<dbReference type="EMBL" id="MFKH01000012">
    <property type="protein sequence ID" value="OGG37426.1"/>
    <property type="molecule type" value="Genomic_DNA"/>
</dbReference>
<sequence length="292" mass="31706">MRNAGNAGMVILLIVTAVLFFLARGFLGKLEFPTVSNTPPAENGAPSGAVSTPPTGQQPSAPSSPPPPVVVPPAERAGAVIISGVNVGKKGAPSRVTIRAQLGEGESVNVTGWRVQSNKRWFPIPQAVRTYDIVRTNTEGDIVLEKGNTLTLYIGIGSPVGVNFRLNKCTGYLNDRADFPFTLPRDCPLPAADSYQNLSGTCQNYIRSLSRCESPDPEVMNAFPGDAGNACREFVNNFFGVNYCYSSLSGKADFLRNEWYAWIDEFSEVFDPSHDWVRLVNADGKTIDDYTY</sequence>
<name>A0A1F6BKF8_9BACT</name>
<feature type="compositionally biased region" description="Pro residues" evidence="1">
    <location>
        <begin position="62"/>
        <end position="71"/>
    </location>
</feature>
<dbReference type="STRING" id="1798468.A2110_01275"/>
<accession>A0A1F6BKF8</accession>
<reference evidence="2 3" key="1">
    <citation type="journal article" date="2016" name="Nat. Commun.">
        <title>Thousands of microbial genomes shed light on interconnected biogeochemical processes in an aquifer system.</title>
        <authorList>
            <person name="Anantharaman K."/>
            <person name="Brown C.T."/>
            <person name="Hug L.A."/>
            <person name="Sharon I."/>
            <person name="Castelle C.J."/>
            <person name="Probst A.J."/>
            <person name="Thomas B.C."/>
            <person name="Singh A."/>
            <person name="Wilkins M.J."/>
            <person name="Karaoz U."/>
            <person name="Brodie E.L."/>
            <person name="Williams K.H."/>
            <person name="Hubbard S.S."/>
            <person name="Banfield J.F."/>
        </authorList>
    </citation>
    <scope>NUCLEOTIDE SEQUENCE [LARGE SCALE GENOMIC DNA]</scope>
</reference>
<evidence type="ECO:0000256" key="1">
    <source>
        <dbReference type="SAM" id="MobiDB-lite"/>
    </source>
</evidence>
<evidence type="ECO:0000313" key="2">
    <source>
        <dbReference type="EMBL" id="OGG37426.1"/>
    </source>
</evidence>
<organism evidence="2 3">
    <name type="scientific">Candidatus Jorgensenbacteria bacterium GWA1_54_12</name>
    <dbReference type="NCBI Taxonomy" id="1798468"/>
    <lineage>
        <taxon>Bacteria</taxon>
        <taxon>Candidatus Joergenseniibacteriota</taxon>
    </lineage>
</organism>